<comment type="caution">
    <text evidence="1">The sequence shown here is derived from an EMBL/GenBank/DDBJ whole genome shotgun (WGS) entry which is preliminary data.</text>
</comment>
<dbReference type="AlphaFoldDB" id="A0A8H6U2Z1"/>
<dbReference type="OrthoDB" id="10449810at2759"/>
<evidence type="ECO:0000313" key="2">
    <source>
        <dbReference type="Proteomes" id="UP000620124"/>
    </source>
</evidence>
<sequence length="115" mass="12910">MDDGRKFTFIPWNGGLAATEIVPGSPQKPLPYEFTVFGEIRKRRGRHIVLGRPRAPATGTIGRRLRIIFQQKLVSLAEALNCVDDKHTFGLSKPICYHYPGGMGRARLCYCMCES</sequence>
<reference evidence="1" key="1">
    <citation type="submission" date="2020-05" db="EMBL/GenBank/DDBJ databases">
        <title>Mycena genomes resolve the evolution of fungal bioluminescence.</title>
        <authorList>
            <person name="Tsai I.J."/>
        </authorList>
    </citation>
    <scope>NUCLEOTIDE SEQUENCE</scope>
    <source>
        <strain evidence="1">CCC161011</strain>
    </source>
</reference>
<gene>
    <name evidence="1" type="ORF">MVEN_02611100</name>
</gene>
<proteinExistence type="predicted"/>
<dbReference type="EMBL" id="JACAZI010000043">
    <property type="protein sequence ID" value="KAF7326530.1"/>
    <property type="molecule type" value="Genomic_DNA"/>
</dbReference>
<dbReference type="Proteomes" id="UP000620124">
    <property type="component" value="Unassembled WGS sequence"/>
</dbReference>
<keyword evidence="2" id="KW-1185">Reference proteome</keyword>
<name>A0A8H6U2Z1_9AGAR</name>
<accession>A0A8H6U2Z1</accession>
<organism evidence="1 2">
    <name type="scientific">Mycena venus</name>
    <dbReference type="NCBI Taxonomy" id="2733690"/>
    <lineage>
        <taxon>Eukaryota</taxon>
        <taxon>Fungi</taxon>
        <taxon>Dikarya</taxon>
        <taxon>Basidiomycota</taxon>
        <taxon>Agaricomycotina</taxon>
        <taxon>Agaricomycetes</taxon>
        <taxon>Agaricomycetidae</taxon>
        <taxon>Agaricales</taxon>
        <taxon>Marasmiineae</taxon>
        <taxon>Mycenaceae</taxon>
        <taxon>Mycena</taxon>
    </lineage>
</organism>
<protein>
    <submittedName>
        <fullName evidence="1">Uncharacterized protein</fullName>
    </submittedName>
</protein>
<evidence type="ECO:0000313" key="1">
    <source>
        <dbReference type="EMBL" id="KAF7326530.1"/>
    </source>
</evidence>